<evidence type="ECO:0000256" key="2">
    <source>
        <dbReference type="SAM" id="SignalP"/>
    </source>
</evidence>
<name>A0ABP4HFS0_9ACTN</name>
<evidence type="ECO:0008006" key="5">
    <source>
        <dbReference type="Google" id="ProtNLM"/>
    </source>
</evidence>
<keyword evidence="4" id="KW-1185">Reference proteome</keyword>
<organism evidence="3 4">
    <name type="scientific">Kitasatospora nipponensis</name>
    <dbReference type="NCBI Taxonomy" id="258049"/>
    <lineage>
        <taxon>Bacteria</taxon>
        <taxon>Bacillati</taxon>
        <taxon>Actinomycetota</taxon>
        <taxon>Actinomycetes</taxon>
        <taxon>Kitasatosporales</taxon>
        <taxon>Streptomycetaceae</taxon>
        <taxon>Kitasatospora</taxon>
    </lineage>
</organism>
<accession>A0ABP4HFS0</accession>
<feature type="region of interest" description="Disordered" evidence="1">
    <location>
        <begin position="28"/>
        <end position="53"/>
    </location>
</feature>
<keyword evidence="2" id="KW-0732">Signal</keyword>
<dbReference type="RefSeq" id="WP_344445060.1">
    <property type="nucleotide sequence ID" value="NZ_BAAALF010000143.1"/>
</dbReference>
<evidence type="ECO:0000256" key="1">
    <source>
        <dbReference type="SAM" id="MobiDB-lite"/>
    </source>
</evidence>
<comment type="caution">
    <text evidence="3">The sequence shown here is derived from an EMBL/GenBank/DDBJ whole genome shotgun (WGS) entry which is preliminary data.</text>
</comment>
<evidence type="ECO:0000313" key="4">
    <source>
        <dbReference type="Proteomes" id="UP001500037"/>
    </source>
</evidence>
<dbReference type="Proteomes" id="UP001500037">
    <property type="component" value="Unassembled WGS sequence"/>
</dbReference>
<proteinExistence type="predicted"/>
<reference evidence="4" key="1">
    <citation type="journal article" date="2019" name="Int. J. Syst. Evol. Microbiol.">
        <title>The Global Catalogue of Microorganisms (GCM) 10K type strain sequencing project: providing services to taxonomists for standard genome sequencing and annotation.</title>
        <authorList>
            <consortium name="The Broad Institute Genomics Platform"/>
            <consortium name="The Broad Institute Genome Sequencing Center for Infectious Disease"/>
            <person name="Wu L."/>
            <person name="Ma J."/>
        </authorList>
    </citation>
    <scope>NUCLEOTIDE SEQUENCE [LARGE SCALE GENOMIC DNA]</scope>
    <source>
        <strain evidence="4">JCM 13004</strain>
    </source>
</reference>
<dbReference type="EMBL" id="BAAALF010000143">
    <property type="protein sequence ID" value="GAA1261002.1"/>
    <property type="molecule type" value="Genomic_DNA"/>
</dbReference>
<protein>
    <recommendedName>
        <fullName evidence="5">Hemophore-related protein</fullName>
    </recommendedName>
</protein>
<gene>
    <name evidence="3" type="ORF">GCM10009665_58570</name>
</gene>
<feature type="signal peptide" evidence="2">
    <location>
        <begin position="1"/>
        <end position="29"/>
    </location>
</feature>
<sequence>MPTHRKAATALSALTIAGALLATAAPAQADGTPSAQPSPAVKTAPAPKNDGAKAICRRLPKTEQRIDNGLARLNGPTTTIGSIARLQQRVDDAKTAGHTDVYTYLNDRLTFRKSLVPTLTLRQNDLKSVAAWCTAQGLDSAPAAQ</sequence>
<feature type="chain" id="PRO_5046773952" description="Hemophore-related protein" evidence="2">
    <location>
        <begin position="30"/>
        <end position="145"/>
    </location>
</feature>
<evidence type="ECO:0000313" key="3">
    <source>
        <dbReference type="EMBL" id="GAA1261002.1"/>
    </source>
</evidence>